<dbReference type="AlphaFoldDB" id="A0A3B0KIV3"/>
<gene>
    <name evidence="3" type="ORF">DGUA_6G016128</name>
</gene>
<reference evidence="4" key="1">
    <citation type="submission" date="2018-01" db="EMBL/GenBank/DDBJ databases">
        <authorList>
            <person name="Alioto T."/>
            <person name="Alioto T."/>
        </authorList>
    </citation>
    <scope>NUCLEOTIDE SEQUENCE [LARGE SCALE GENOMIC DNA]</scope>
</reference>
<feature type="transmembrane region" description="Helical" evidence="2">
    <location>
        <begin position="41"/>
        <end position="61"/>
    </location>
</feature>
<name>A0A3B0KIV3_DROGU</name>
<proteinExistence type="predicted"/>
<accession>A0A3B0KIV3</accession>
<keyword evidence="4" id="KW-1185">Reference proteome</keyword>
<keyword evidence="2" id="KW-1133">Transmembrane helix</keyword>
<organism evidence="3 4">
    <name type="scientific">Drosophila guanche</name>
    <name type="common">Fruit fly</name>
    <dbReference type="NCBI Taxonomy" id="7266"/>
    <lineage>
        <taxon>Eukaryota</taxon>
        <taxon>Metazoa</taxon>
        <taxon>Ecdysozoa</taxon>
        <taxon>Arthropoda</taxon>
        <taxon>Hexapoda</taxon>
        <taxon>Insecta</taxon>
        <taxon>Pterygota</taxon>
        <taxon>Neoptera</taxon>
        <taxon>Endopterygota</taxon>
        <taxon>Diptera</taxon>
        <taxon>Brachycera</taxon>
        <taxon>Muscomorpha</taxon>
        <taxon>Ephydroidea</taxon>
        <taxon>Drosophilidae</taxon>
        <taxon>Drosophila</taxon>
        <taxon>Sophophora</taxon>
    </lineage>
</organism>
<evidence type="ECO:0000256" key="2">
    <source>
        <dbReference type="SAM" id="Phobius"/>
    </source>
</evidence>
<protein>
    <submittedName>
        <fullName evidence="3">Uncharacterized protein</fullName>
    </submittedName>
</protein>
<keyword evidence="2" id="KW-0812">Transmembrane</keyword>
<sequence>MCPKPPPMCLSSGNASVLHRLSSEYLLWIFMPERNQTPTDYTIFGLLAAVLVCAAVCLIAARSLVRKSARESVQNPNPKPIPSIPDYDYEHIHIHSQRQRQSQSHSHTSNCVCGRSERLSPKTKQQKIIQKMTLQPAFAVGSTRESLSR</sequence>
<dbReference type="EMBL" id="OUUW01000008">
    <property type="protein sequence ID" value="SPP83668.1"/>
    <property type="molecule type" value="Genomic_DNA"/>
</dbReference>
<evidence type="ECO:0000313" key="4">
    <source>
        <dbReference type="Proteomes" id="UP000268350"/>
    </source>
</evidence>
<evidence type="ECO:0000313" key="3">
    <source>
        <dbReference type="EMBL" id="SPP83668.1"/>
    </source>
</evidence>
<dbReference type="Proteomes" id="UP000268350">
    <property type="component" value="Unassembled WGS sequence"/>
</dbReference>
<keyword evidence="2" id="KW-0472">Membrane</keyword>
<feature type="region of interest" description="Disordered" evidence="1">
    <location>
        <begin position="94"/>
        <end position="126"/>
    </location>
</feature>
<evidence type="ECO:0000256" key="1">
    <source>
        <dbReference type="SAM" id="MobiDB-lite"/>
    </source>
</evidence>